<evidence type="ECO:0000313" key="2">
    <source>
        <dbReference type="Proteomes" id="UP000807025"/>
    </source>
</evidence>
<keyword evidence="2" id="KW-1185">Reference proteome</keyword>
<sequence>MGRGRPRIYHTEEDKIMANRAKSKRSYDRHRLSTGTKKVARYRAETKGLLKNVSPTRGLSSLDLSTIPGWLSLVAKVLEDFAALTRGSIRCYIETIYHSYILSRRKEVLSDQILELTGLQNTILRCEEGLLQLAGYGDQYLAAENAGKDVRTAVTCLDDILCHALCGYTEVVEMYEADLLLFQAL</sequence>
<accession>A0A9P5ZQ12</accession>
<protein>
    <submittedName>
        <fullName evidence="1">Uncharacterized protein</fullName>
    </submittedName>
</protein>
<evidence type="ECO:0000313" key="1">
    <source>
        <dbReference type="EMBL" id="KAF9491068.1"/>
    </source>
</evidence>
<dbReference type="EMBL" id="MU154627">
    <property type="protein sequence ID" value="KAF9491068.1"/>
    <property type="molecule type" value="Genomic_DNA"/>
</dbReference>
<gene>
    <name evidence="1" type="ORF">BDN71DRAFT_1510700</name>
</gene>
<dbReference type="AlphaFoldDB" id="A0A9P5ZQ12"/>
<proteinExistence type="predicted"/>
<comment type="caution">
    <text evidence="1">The sequence shown here is derived from an EMBL/GenBank/DDBJ whole genome shotgun (WGS) entry which is preliminary data.</text>
</comment>
<dbReference type="OrthoDB" id="2654423at2759"/>
<reference evidence="1" key="1">
    <citation type="submission" date="2020-11" db="EMBL/GenBank/DDBJ databases">
        <authorList>
            <consortium name="DOE Joint Genome Institute"/>
            <person name="Ahrendt S."/>
            <person name="Riley R."/>
            <person name="Andreopoulos W."/>
            <person name="Labutti K."/>
            <person name="Pangilinan J."/>
            <person name="Ruiz-Duenas F.J."/>
            <person name="Barrasa J.M."/>
            <person name="Sanchez-Garcia M."/>
            <person name="Camarero S."/>
            <person name="Miyauchi S."/>
            <person name="Serrano A."/>
            <person name="Linde D."/>
            <person name="Babiker R."/>
            <person name="Drula E."/>
            <person name="Ayuso-Fernandez I."/>
            <person name="Pacheco R."/>
            <person name="Padilla G."/>
            <person name="Ferreira P."/>
            <person name="Barriuso J."/>
            <person name="Kellner H."/>
            <person name="Castanera R."/>
            <person name="Alfaro M."/>
            <person name="Ramirez L."/>
            <person name="Pisabarro A.G."/>
            <person name="Kuo A."/>
            <person name="Tritt A."/>
            <person name="Lipzen A."/>
            <person name="He G."/>
            <person name="Yan M."/>
            <person name="Ng V."/>
            <person name="Cullen D."/>
            <person name="Martin F."/>
            <person name="Rosso M.-N."/>
            <person name="Henrissat B."/>
            <person name="Hibbett D."/>
            <person name="Martinez A.T."/>
            <person name="Grigoriev I.V."/>
        </authorList>
    </citation>
    <scope>NUCLEOTIDE SEQUENCE</scope>
    <source>
        <strain evidence="1">ATCC 90797</strain>
    </source>
</reference>
<organism evidence="1 2">
    <name type="scientific">Pleurotus eryngii</name>
    <name type="common">Boletus of the steppes</name>
    <dbReference type="NCBI Taxonomy" id="5323"/>
    <lineage>
        <taxon>Eukaryota</taxon>
        <taxon>Fungi</taxon>
        <taxon>Dikarya</taxon>
        <taxon>Basidiomycota</taxon>
        <taxon>Agaricomycotina</taxon>
        <taxon>Agaricomycetes</taxon>
        <taxon>Agaricomycetidae</taxon>
        <taxon>Agaricales</taxon>
        <taxon>Pleurotineae</taxon>
        <taxon>Pleurotaceae</taxon>
        <taxon>Pleurotus</taxon>
    </lineage>
</organism>
<dbReference type="Proteomes" id="UP000807025">
    <property type="component" value="Unassembled WGS sequence"/>
</dbReference>
<name>A0A9P5ZQ12_PLEER</name>